<dbReference type="InterPro" id="IPR000014">
    <property type="entry name" value="PAS"/>
</dbReference>
<dbReference type="PROSITE" id="PS50113">
    <property type="entry name" value="PAC"/>
    <property type="match status" value="1"/>
</dbReference>
<dbReference type="InterPro" id="IPR036890">
    <property type="entry name" value="HATPase_C_sf"/>
</dbReference>
<keyword evidence="11" id="KW-1185">Reference proteome</keyword>
<organism evidence="10 11">
    <name type="scientific">Arachidicoccus rhizosphaerae</name>
    <dbReference type="NCBI Taxonomy" id="551991"/>
    <lineage>
        <taxon>Bacteria</taxon>
        <taxon>Pseudomonadati</taxon>
        <taxon>Bacteroidota</taxon>
        <taxon>Chitinophagia</taxon>
        <taxon>Chitinophagales</taxon>
        <taxon>Chitinophagaceae</taxon>
        <taxon>Arachidicoccus</taxon>
    </lineage>
</organism>
<dbReference type="InterPro" id="IPR005467">
    <property type="entry name" value="His_kinase_dom"/>
</dbReference>
<comment type="catalytic activity">
    <reaction evidence="1">
        <text>ATP + protein L-histidine = ADP + protein N-phospho-L-histidine.</text>
        <dbReference type="EC" id="2.7.13.3"/>
    </reaction>
</comment>
<dbReference type="EC" id="2.7.13.3" evidence="2"/>
<dbReference type="AlphaFoldDB" id="A0A1H3VJJ0"/>
<dbReference type="SUPFAM" id="SSF47384">
    <property type="entry name" value="Homodimeric domain of signal transducing histidine kinase"/>
    <property type="match status" value="1"/>
</dbReference>
<name>A0A1H3VJJ0_9BACT</name>
<keyword evidence="3" id="KW-0597">Phosphoprotein</keyword>
<dbReference type="InterPro" id="IPR036097">
    <property type="entry name" value="HisK_dim/P_sf"/>
</dbReference>
<feature type="domain" description="PAS" evidence="8">
    <location>
        <begin position="16"/>
        <end position="61"/>
    </location>
</feature>
<dbReference type="GO" id="GO:0000155">
    <property type="term" value="F:phosphorelay sensor kinase activity"/>
    <property type="evidence" value="ECO:0007669"/>
    <property type="project" value="InterPro"/>
</dbReference>
<dbReference type="Pfam" id="PF00512">
    <property type="entry name" value="HisKA"/>
    <property type="match status" value="1"/>
</dbReference>
<dbReference type="InterPro" id="IPR003594">
    <property type="entry name" value="HATPase_dom"/>
</dbReference>
<dbReference type="EMBL" id="FNQY01000001">
    <property type="protein sequence ID" value="SDZ74404.1"/>
    <property type="molecule type" value="Genomic_DNA"/>
</dbReference>
<dbReference type="CDD" id="cd00075">
    <property type="entry name" value="HATPase"/>
    <property type="match status" value="1"/>
</dbReference>
<dbReference type="STRING" id="551991.SAMN05192529_101151"/>
<dbReference type="OrthoDB" id="9808408at2"/>
<dbReference type="CDD" id="cd00130">
    <property type="entry name" value="PAS"/>
    <property type="match status" value="1"/>
</dbReference>
<dbReference type="SMART" id="SM00388">
    <property type="entry name" value="HisKA"/>
    <property type="match status" value="1"/>
</dbReference>
<feature type="domain" description="PAC" evidence="9">
    <location>
        <begin position="93"/>
        <end position="143"/>
    </location>
</feature>
<reference evidence="10 11" key="1">
    <citation type="submission" date="2016-10" db="EMBL/GenBank/DDBJ databases">
        <authorList>
            <person name="de Groot N.N."/>
        </authorList>
    </citation>
    <scope>NUCLEOTIDE SEQUENCE [LARGE SCALE GENOMIC DNA]</scope>
    <source>
        <strain evidence="10 11">Vu-144</strain>
    </source>
</reference>
<dbReference type="Pfam" id="PF02518">
    <property type="entry name" value="HATPase_c"/>
    <property type="match status" value="1"/>
</dbReference>
<evidence type="ECO:0000256" key="5">
    <source>
        <dbReference type="ARBA" id="ARBA00022777"/>
    </source>
</evidence>
<evidence type="ECO:0000256" key="3">
    <source>
        <dbReference type="ARBA" id="ARBA00022553"/>
    </source>
</evidence>
<keyword evidence="6" id="KW-0902">Two-component regulatory system</keyword>
<evidence type="ECO:0000259" key="8">
    <source>
        <dbReference type="PROSITE" id="PS50112"/>
    </source>
</evidence>
<proteinExistence type="predicted"/>
<dbReference type="CDD" id="cd00082">
    <property type="entry name" value="HisKA"/>
    <property type="match status" value="1"/>
</dbReference>
<dbReference type="Gene3D" id="3.30.565.10">
    <property type="entry name" value="Histidine kinase-like ATPase, C-terminal domain"/>
    <property type="match status" value="1"/>
</dbReference>
<protein>
    <recommendedName>
        <fullName evidence="2">histidine kinase</fullName>
        <ecNumber evidence="2">2.7.13.3</ecNumber>
    </recommendedName>
</protein>
<dbReference type="NCBIfam" id="TIGR00229">
    <property type="entry name" value="sensory_box"/>
    <property type="match status" value="1"/>
</dbReference>
<evidence type="ECO:0000256" key="4">
    <source>
        <dbReference type="ARBA" id="ARBA00022679"/>
    </source>
</evidence>
<evidence type="ECO:0000313" key="11">
    <source>
        <dbReference type="Proteomes" id="UP000199041"/>
    </source>
</evidence>
<dbReference type="RefSeq" id="WP_091392161.1">
    <property type="nucleotide sequence ID" value="NZ_FNQY01000001.1"/>
</dbReference>
<dbReference type="PROSITE" id="PS50112">
    <property type="entry name" value="PAS"/>
    <property type="match status" value="1"/>
</dbReference>
<dbReference type="PANTHER" id="PTHR43711">
    <property type="entry name" value="TWO-COMPONENT HISTIDINE KINASE"/>
    <property type="match status" value="1"/>
</dbReference>
<dbReference type="SUPFAM" id="SSF55785">
    <property type="entry name" value="PYP-like sensor domain (PAS domain)"/>
    <property type="match status" value="1"/>
</dbReference>
<evidence type="ECO:0000256" key="1">
    <source>
        <dbReference type="ARBA" id="ARBA00000085"/>
    </source>
</evidence>
<dbReference type="InterPro" id="IPR004358">
    <property type="entry name" value="Sig_transdc_His_kin-like_C"/>
</dbReference>
<dbReference type="InterPro" id="IPR000700">
    <property type="entry name" value="PAS-assoc_C"/>
</dbReference>
<dbReference type="Proteomes" id="UP000199041">
    <property type="component" value="Unassembled WGS sequence"/>
</dbReference>
<gene>
    <name evidence="10" type="ORF">SAMN05192529_101151</name>
</gene>
<dbReference type="SUPFAM" id="SSF55874">
    <property type="entry name" value="ATPase domain of HSP90 chaperone/DNA topoisomerase II/histidine kinase"/>
    <property type="match status" value="1"/>
</dbReference>
<dbReference type="PRINTS" id="PR00344">
    <property type="entry name" value="BCTRLSENSOR"/>
</dbReference>
<dbReference type="InterPro" id="IPR003661">
    <property type="entry name" value="HisK_dim/P_dom"/>
</dbReference>
<dbReference type="Pfam" id="PF13426">
    <property type="entry name" value="PAS_9"/>
    <property type="match status" value="1"/>
</dbReference>
<feature type="domain" description="Histidine kinase" evidence="7">
    <location>
        <begin position="167"/>
        <end position="382"/>
    </location>
</feature>
<dbReference type="Gene3D" id="3.30.450.20">
    <property type="entry name" value="PAS domain"/>
    <property type="match status" value="1"/>
</dbReference>
<evidence type="ECO:0000259" key="7">
    <source>
        <dbReference type="PROSITE" id="PS50109"/>
    </source>
</evidence>
<dbReference type="InterPro" id="IPR035965">
    <property type="entry name" value="PAS-like_dom_sf"/>
</dbReference>
<dbReference type="Gene3D" id="1.10.287.130">
    <property type="match status" value="1"/>
</dbReference>
<sequence length="386" mass="43511">MSFSDTTPIQSDDLTQKQLFEAIFQNATMGIIITDQTGKITLANKFALESFSYSEKELLGKRVEDIIPSRFHHHHVDYRNHYNAHAETRAMGTGRDLYGLRKDGSEFPVEVSLSPFKKGDQLLVIAFIIDITVRKEKELAEKEYERALISLNKEKELNEMKSKFISMASHEFKTPLSTILSSASLISKYPKENEQAHREKHVARIKASVSHLNSTLNDFLDFGRIENGKIPVHFTSFPLEDLLTEVLSELEHSVALDRNIQVSISAALIIYTDRHLLKNILLNLLSNALKFSEKDKPVEISCYQQGHSTRIIITDHGVGIASEDNKQVYNLFYRGNNVLHIAGTGLGLAIVSRYVDLIHAKLNFTSTIGEGTTFTLTLSDEKDSTD</sequence>
<dbReference type="InterPro" id="IPR050736">
    <property type="entry name" value="Sensor_HK_Regulatory"/>
</dbReference>
<accession>A0A1H3VJJ0</accession>
<dbReference type="SMART" id="SM00387">
    <property type="entry name" value="HATPase_c"/>
    <property type="match status" value="1"/>
</dbReference>
<dbReference type="PANTHER" id="PTHR43711:SF26">
    <property type="entry name" value="SENSOR HISTIDINE KINASE RCSC"/>
    <property type="match status" value="1"/>
</dbReference>
<dbReference type="PROSITE" id="PS50109">
    <property type="entry name" value="HIS_KIN"/>
    <property type="match status" value="1"/>
</dbReference>
<dbReference type="SMART" id="SM00091">
    <property type="entry name" value="PAS"/>
    <property type="match status" value="1"/>
</dbReference>
<evidence type="ECO:0000313" key="10">
    <source>
        <dbReference type="EMBL" id="SDZ74404.1"/>
    </source>
</evidence>
<evidence type="ECO:0000259" key="9">
    <source>
        <dbReference type="PROSITE" id="PS50113"/>
    </source>
</evidence>
<keyword evidence="4" id="KW-0808">Transferase</keyword>
<evidence type="ECO:0000256" key="2">
    <source>
        <dbReference type="ARBA" id="ARBA00012438"/>
    </source>
</evidence>
<evidence type="ECO:0000256" key="6">
    <source>
        <dbReference type="ARBA" id="ARBA00023012"/>
    </source>
</evidence>
<keyword evidence="5" id="KW-0418">Kinase</keyword>